<dbReference type="RefSeq" id="WP_072726182.1">
    <property type="nucleotide sequence ID" value="NZ_BDIS01000019.1"/>
</dbReference>
<evidence type="ECO:0000313" key="2">
    <source>
        <dbReference type="EMBL" id="OZG59900.1"/>
    </source>
</evidence>
<evidence type="ECO:0000256" key="1">
    <source>
        <dbReference type="SAM" id="MobiDB-lite"/>
    </source>
</evidence>
<name>A0A261FL42_9BIFI</name>
<comment type="caution">
    <text evidence="2">The sequence shown here is derived from an EMBL/GenBank/DDBJ whole genome shotgun (WGS) entry which is preliminary data.</text>
</comment>
<protein>
    <submittedName>
        <fullName evidence="2">Uncharacterized protein</fullName>
    </submittedName>
</protein>
<evidence type="ECO:0000313" key="3">
    <source>
        <dbReference type="Proteomes" id="UP000216352"/>
    </source>
</evidence>
<proteinExistence type="predicted"/>
<feature type="region of interest" description="Disordered" evidence="1">
    <location>
        <begin position="52"/>
        <end position="125"/>
    </location>
</feature>
<gene>
    <name evidence="2" type="ORF">BLEM_2075</name>
</gene>
<dbReference type="OrthoDB" id="10007977at2"/>
<feature type="compositionally biased region" description="Basic and acidic residues" evidence="1">
    <location>
        <begin position="52"/>
        <end position="62"/>
    </location>
</feature>
<dbReference type="STRING" id="1603886.GCA_001895165_01534"/>
<keyword evidence="3" id="KW-1185">Reference proteome</keyword>
<dbReference type="AlphaFoldDB" id="A0A261FL42"/>
<dbReference type="EMBL" id="MWWX01000019">
    <property type="protein sequence ID" value="OZG59900.1"/>
    <property type="molecule type" value="Genomic_DNA"/>
</dbReference>
<reference evidence="2 3" key="1">
    <citation type="journal article" date="2017" name="BMC Genomics">
        <title>Comparative genomic and phylogenomic analyses of the Bifidobacteriaceae family.</title>
        <authorList>
            <person name="Lugli G.A."/>
            <person name="Milani C."/>
            <person name="Turroni F."/>
            <person name="Duranti S."/>
            <person name="Mancabelli L."/>
            <person name="Mangifesta M."/>
            <person name="Ferrario C."/>
            <person name="Modesto M."/>
            <person name="Mattarelli P."/>
            <person name="Jiri K."/>
            <person name="van Sinderen D."/>
            <person name="Ventura M."/>
        </authorList>
    </citation>
    <scope>NUCLEOTIDE SEQUENCE [LARGE SCALE GENOMIC DNA]</scope>
    <source>
        <strain evidence="2 3">DSM 28807</strain>
    </source>
</reference>
<sequence length="125" mass="13664">MSSKNNFMRDTKRDILRMVREQRAQKQDALDLFVDSLIGLNSLKSRIAEAERGVDEKRRAARDAGNTAAELKEVERLVQDNWDQMTAPAATDGPADASDPESAVPDASGSDPYPDGGHTEYGEGV</sequence>
<organism evidence="2 3">
    <name type="scientific">Bifidobacterium lemurum</name>
    <dbReference type="NCBI Taxonomy" id="1603886"/>
    <lineage>
        <taxon>Bacteria</taxon>
        <taxon>Bacillati</taxon>
        <taxon>Actinomycetota</taxon>
        <taxon>Actinomycetes</taxon>
        <taxon>Bifidobacteriales</taxon>
        <taxon>Bifidobacteriaceae</taxon>
        <taxon>Bifidobacterium</taxon>
    </lineage>
</organism>
<dbReference type="Proteomes" id="UP000216352">
    <property type="component" value="Unassembled WGS sequence"/>
</dbReference>
<accession>A0A261FL42</accession>
<feature type="compositionally biased region" description="Low complexity" evidence="1">
    <location>
        <begin position="87"/>
        <end position="97"/>
    </location>
</feature>